<comment type="caution">
    <text evidence="16">The sequence shown here is derived from an EMBL/GenBank/DDBJ whole genome shotgun (WGS) entry which is preliminary data.</text>
</comment>
<evidence type="ECO:0000256" key="10">
    <source>
        <dbReference type="ARBA" id="ARBA00067009"/>
    </source>
</evidence>
<evidence type="ECO:0000259" key="15">
    <source>
        <dbReference type="PROSITE" id="PS51352"/>
    </source>
</evidence>
<dbReference type="PIRSF" id="PIRSF000239">
    <property type="entry name" value="AHPC"/>
    <property type="match status" value="1"/>
</dbReference>
<evidence type="ECO:0000256" key="2">
    <source>
        <dbReference type="ARBA" id="ARBA00022862"/>
    </source>
</evidence>
<evidence type="ECO:0000256" key="13">
    <source>
        <dbReference type="ARBA" id="ARBA00083736"/>
    </source>
</evidence>
<keyword evidence="1" id="KW-0575">Peroxidase</keyword>
<dbReference type="PANTHER" id="PTHR43110:SF1">
    <property type="entry name" value="THIOL PEROXIDASE"/>
    <property type="match status" value="1"/>
</dbReference>
<name>A0A0A0JG58_9MICO</name>
<evidence type="ECO:0000256" key="6">
    <source>
        <dbReference type="ARBA" id="ARBA00052774"/>
    </source>
</evidence>
<reference evidence="16 17" key="1">
    <citation type="submission" date="2013-08" db="EMBL/GenBank/DDBJ databases">
        <title>The genome sequence of Knoellia sinensis.</title>
        <authorList>
            <person name="Zhu W."/>
            <person name="Wang G."/>
        </authorList>
    </citation>
    <scope>NUCLEOTIDE SEQUENCE [LARGE SCALE GENOMIC DNA]</scope>
    <source>
        <strain evidence="16 17">KCTC 19936</strain>
    </source>
</reference>
<feature type="active site" description="Cysteine sulfenic acid (-SOH) intermediate; for peroxidase activity" evidence="14">
    <location>
        <position position="59"/>
    </location>
</feature>
<dbReference type="eggNOG" id="COG1225">
    <property type="taxonomic scope" value="Bacteria"/>
</dbReference>
<keyword evidence="2" id="KW-0049">Antioxidant</keyword>
<evidence type="ECO:0000256" key="3">
    <source>
        <dbReference type="ARBA" id="ARBA00023002"/>
    </source>
</evidence>
<dbReference type="InterPro" id="IPR036249">
    <property type="entry name" value="Thioredoxin-like_sf"/>
</dbReference>
<dbReference type="Pfam" id="PF00578">
    <property type="entry name" value="AhpC-TSA"/>
    <property type="match status" value="1"/>
</dbReference>
<evidence type="ECO:0000313" key="17">
    <source>
        <dbReference type="Proteomes" id="UP000030002"/>
    </source>
</evidence>
<dbReference type="AlphaFoldDB" id="A0A0A0JG58"/>
<dbReference type="PANTHER" id="PTHR43110">
    <property type="entry name" value="THIOL PEROXIDASE"/>
    <property type="match status" value="1"/>
</dbReference>
<dbReference type="FunFam" id="3.40.30.10:FF:000118">
    <property type="entry name" value="Peroxiredoxin AhpE"/>
    <property type="match status" value="1"/>
</dbReference>
<proteinExistence type="inferred from homology"/>
<evidence type="ECO:0000313" key="16">
    <source>
        <dbReference type="EMBL" id="KGN34576.1"/>
    </source>
</evidence>
<evidence type="ECO:0000256" key="5">
    <source>
        <dbReference type="ARBA" id="ARBA00032824"/>
    </source>
</evidence>
<dbReference type="SUPFAM" id="SSF52833">
    <property type="entry name" value="Thioredoxin-like"/>
    <property type="match status" value="1"/>
</dbReference>
<sequence length="165" mass="18218">MTKATENVDPVVRGALAVGEKAPAFTLRDQNGQDVSLSEHLGRRHVLLVFYPWAFSGICTGELTEIRDDLGSFVSEDVQVLTISCDAMFSLRAYADRDGYFFPLLSDFWPHGDVARAYGVFDEQAGVARRGTFLIDPDGVIRWSLVTGIGERRDFSGYHAALARA</sequence>
<evidence type="ECO:0000256" key="1">
    <source>
        <dbReference type="ARBA" id="ARBA00022559"/>
    </source>
</evidence>
<dbReference type="RefSeq" id="WP_035910631.1">
    <property type="nucleotide sequence ID" value="NZ_AVPJ01000001.1"/>
</dbReference>
<evidence type="ECO:0000256" key="14">
    <source>
        <dbReference type="PIRSR" id="PIRSR000239-1"/>
    </source>
</evidence>
<dbReference type="EMBL" id="AVPJ01000001">
    <property type="protein sequence ID" value="KGN34576.1"/>
    <property type="molecule type" value="Genomic_DNA"/>
</dbReference>
<keyword evidence="3" id="KW-0560">Oxidoreductase</keyword>
<dbReference type="EC" id="1.11.1.29" evidence="10"/>
<evidence type="ECO:0000256" key="7">
    <source>
        <dbReference type="ARBA" id="ARBA00056930"/>
    </source>
</evidence>
<dbReference type="GO" id="GO:0004601">
    <property type="term" value="F:peroxidase activity"/>
    <property type="evidence" value="ECO:0007669"/>
    <property type="project" value="UniProtKB-KW"/>
</dbReference>
<gene>
    <name evidence="16" type="ORF">N802_00310</name>
</gene>
<accession>A0A0A0JG58</accession>
<evidence type="ECO:0000256" key="8">
    <source>
        <dbReference type="ARBA" id="ARBA00060973"/>
    </source>
</evidence>
<evidence type="ECO:0000256" key="4">
    <source>
        <dbReference type="ARBA" id="ARBA00023284"/>
    </source>
</evidence>
<dbReference type="InterPro" id="IPR050455">
    <property type="entry name" value="Tpx_Peroxidase_subfamily"/>
</dbReference>
<evidence type="ECO:0000256" key="12">
    <source>
        <dbReference type="ARBA" id="ARBA00082991"/>
    </source>
</evidence>
<protein>
    <recommendedName>
        <fullName evidence="11">Alkyl hydroperoxide reductase E</fullName>
        <ecNumber evidence="10">1.11.1.29</ecNumber>
    </recommendedName>
    <alternativeName>
        <fullName evidence="12">Mycoredoxin-dependent peroxiredoxin</fullName>
    </alternativeName>
    <alternativeName>
        <fullName evidence="13">Peroxiredoxin AhpE</fullName>
    </alternativeName>
    <alternativeName>
        <fullName evidence="5">Thioredoxin peroxidase</fullName>
    </alternativeName>
</protein>
<dbReference type="InterPro" id="IPR013766">
    <property type="entry name" value="Thioredoxin_domain"/>
</dbReference>
<dbReference type="Proteomes" id="UP000030002">
    <property type="component" value="Unassembled WGS sequence"/>
</dbReference>
<dbReference type="OrthoDB" id="9812811at2"/>
<evidence type="ECO:0000256" key="11">
    <source>
        <dbReference type="ARBA" id="ARBA00068979"/>
    </source>
</evidence>
<comment type="similarity">
    <text evidence="8">Belongs to the peroxiredoxin family. AhpE subfamily.</text>
</comment>
<dbReference type="Gene3D" id="3.40.30.10">
    <property type="entry name" value="Glutaredoxin"/>
    <property type="match status" value="1"/>
</dbReference>
<comment type="subunit">
    <text evidence="9">Homodimer. Forms both dimers and octamers; a tightly-associated dimer and a ring-like octamer.</text>
</comment>
<feature type="domain" description="Thioredoxin" evidence="15">
    <location>
        <begin position="16"/>
        <end position="165"/>
    </location>
</feature>
<dbReference type="CDD" id="cd03018">
    <property type="entry name" value="PRX_AhpE_like"/>
    <property type="match status" value="1"/>
</dbReference>
<dbReference type="InterPro" id="IPR000866">
    <property type="entry name" value="AhpC/TSA"/>
</dbReference>
<comment type="function">
    <text evidence="7">Thiol-specific peroxidase that catalyzes the reduction of hydrogen peroxide and organic hydroperoxides to water and alcohols, respectively. Plays a role in cell protection against oxidative stress by detoxifying peroxides. May represent an important antioxidant defense against cytotoxic peroxides, especially peroxynitrite, which can be formed by activated macrophages during infection.</text>
</comment>
<organism evidence="16 17">
    <name type="scientific">Knoellia sinensis KCTC 19936</name>
    <dbReference type="NCBI Taxonomy" id="1385520"/>
    <lineage>
        <taxon>Bacteria</taxon>
        <taxon>Bacillati</taxon>
        <taxon>Actinomycetota</taxon>
        <taxon>Actinomycetes</taxon>
        <taxon>Micrococcales</taxon>
        <taxon>Intrasporangiaceae</taxon>
        <taxon>Knoellia</taxon>
    </lineage>
</organism>
<dbReference type="PROSITE" id="PS51352">
    <property type="entry name" value="THIOREDOXIN_2"/>
    <property type="match status" value="1"/>
</dbReference>
<keyword evidence="17" id="KW-1185">Reference proteome</keyword>
<evidence type="ECO:0000256" key="9">
    <source>
        <dbReference type="ARBA" id="ARBA00065226"/>
    </source>
</evidence>
<comment type="catalytic activity">
    <reaction evidence="6">
        <text>[mycoredoxin]-L-dithiol + a hydroperoxide = [mycoredoxin]-L-disulfide + an alcohol + H2O</text>
        <dbReference type="Rhea" id="RHEA:62640"/>
        <dbReference type="Rhea" id="RHEA-COMP:16137"/>
        <dbReference type="Rhea" id="RHEA-COMP:16138"/>
        <dbReference type="ChEBI" id="CHEBI:15377"/>
        <dbReference type="ChEBI" id="CHEBI:29950"/>
        <dbReference type="ChEBI" id="CHEBI:30879"/>
        <dbReference type="ChEBI" id="CHEBI:35924"/>
        <dbReference type="ChEBI" id="CHEBI:50058"/>
        <dbReference type="EC" id="1.11.1.29"/>
    </reaction>
</comment>
<keyword evidence="4" id="KW-0676">Redox-active center</keyword>
<dbReference type="InterPro" id="IPR024706">
    <property type="entry name" value="Peroxiredoxin_AhpC-typ"/>
</dbReference>
<dbReference type="STRING" id="1385520.N802_00310"/>